<evidence type="ECO:0000313" key="2">
    <source>
        <dbReference type="Proteomes" id="UP000024635"/>
    </source>
</evidence>
<organism evidence="1 2">
    <name type="scientific">Ancylostoma ceylanicum</name>
    <dbReference type="NCBI Taxonomy" id="53326"/>
    <lineage>
        <taxon>Eukaryota</taxon>
        <taxon>Metazoa</taxon>
        <taxon>Ecdysozoa</taxon>
        <taxon>Nematoda</taxon>
        <taxon>Chromadorea</taxon>
        <taxon>Rhabditida</taxon>
        <taxon>Rhabditina</taxon>
        <taxon>Rhabditomorpha</taxon>
        <taxon>Strongyloidea</taxon>
        <taxon>Ancylostomatidae</taxon>
        <taxon>Ancylostomatinae</taxon>
        <taxon>Ancylostoma</taxon>
    </lineage>
</organism>
<reference evidence="2" key="1">
    <citation type="journal article" date="2015" name="Nat. Genet.">
        <title>The genome and transcriptome of the zoonotic hookworm Ancylostoma ceylanicum identify infection-specific gene families.</title>
        <authorList>
            <person name="Schwarz E.M."/>
            <person name="Hu Y."/>
            <person name="Antoshechkin I."/>
            <person name="Miller M.M."/>
            <person name="Sternberg P.W."/>
            <person name="Aroian R.V."/>
        </authorList>
    </citation>
    <scope>NUCLEOTIDE SEQUENCE</scope>
    <source>
        <strain evidence="2">HY135</strain>
    </source>
</reference>
<accession>A0A016TBM6</accession>
<dbReference type="Proteomes" id="UP000024635">
    <property type="component" value="Unassembled WGS sequence"/>
</dbReference>
<keyword evidence="2" id="KW-1185">Reference proteome</keyword>
<dbReference type="AlphaFoldDB" id="A0A016TBM6"/>
<comment type="caution">
    <text evidence="1">The sequence shown here is derived from an EMBL/GenBank/DDBJ whole genome shotgun (WGS) entry which is preliminary data.</text>
</comment>
<dbReference type="EMBL" id="JARK01001454">
    <property type="protein sequence ID" value="EYC00072.1"/>
    <property type="molecule type" value="Genomic_DNA"/>
</dbReference>
<name>A0A016TBM6_9BILA</name>
<gene>
    <name evidence="1" type="primary">Acey_s0118.g758</name>
    <name evidence="1" type="ORF">Y032_0118g758</name>
</gene>
<sequence length="88" mass="9588">MSLDPVIGISTISPLGHSYPTPMNSLSNTVLLIVHRRIAAQLWTYTVAPSTLPRSSLLLPYHVALPLRTTYPLLRGARVVNVDLAIAD</sequence>
<proteinExistence type="predicted"/>
<evidence type="ECO:0000313" key="1">
    <source>
        <dbReference type="EMBL" id="EYC00072.1"/>
    </source>
</evidence>
<protein>
    <submittedName>
        <fullName evidence="1">Uncharacterized protein</fullName>
    </submittedName>
</protein>